<evidence type="ECO:0000313" key="2">
    <source>
        <dbReference type="EMBL" id="PQV46609.1"/>
    </source>
</evidence>
<sequence>MKKQLLILTTLFISVIGYSQTFFVQDTNGNMLRYSVTSSNTVSLITGSTINNTSVAIHASVTNGGTTYSVTSLGSNALSGTATANVSIPNTVTSIEQGAFNNANLTSVVLPSNLQTIGDFAFGSNQLTGLTIPSNVTSIGSGAFRDNNGLTSVTVLATVPPTITTANNLNDTFYDTATQNRGDIDLIIPAGTSAAYTTDPGALWTGFNSVTENLNTGDTYVYNFITYEVISVANSTVKVIGYNFSGGSVLNIPATIPNGLITYTVTEIGNNVSIGNTVNTANNITALTIPNTVTSIGTFAFPNNSIETLIIPDSVVTIANGAFANNLIMTSLTLGNNLETIGEFAFRSSNLGSLVIPNSVTNIGSLAFTDCGLTDLELGTGLQSIDEWAFSNNPSLQTINSLATTPPTIGSGFNETFGNHINSTQGSTVSFRGNITLIVPDGTVGAYATDPGALWTGFNSVVESSTLSTSNFEIENDIKIISRSNQIQVKYSNNLTLENFAIYSMTGAKVMQGNKSTIETATLSNGIYILELKFNEGRVVKKFTK</sequence>
<proteinExistence type="predicted"/>
<dbReference type="Pfam" id="PF13306">
    <property type="entry name" value="LRR_5"/>
    <property type="match status" value="2"/>
</dbReference>
<dbReference type="NCBIfam" id="TIGR04183">
    <property type="entry name" value="Por_Secre_tail"/>
    <property type="match status" value="1"/>
</dbReference>
<dbReference type="AlphaFoldDB" id="A0A362X1A0"/>
<dbReference type="Proteomes" id="UP000251545">
    <property type="component" value="Unassembled WGS sequence"/>
</dbReference>
<dbReference type="InterPro" id="IPR032675">
    <property type="entry name" value="LRR_dom_sf"/>
</dbReference>
<dbReference type="PANTHER" id="PTHR45661:SF3">
    <property type="entry name" value="IG-LIKE DOMAIN-CONTAINING PROTEIN"/>
    <property type="match status" value="1"/>
</dbReference>
<protein>
    <submittedName>
        <fullName evidence="2">Putative secreted protein (Por secretion system target)</fullName>
    </submittedName>
</protein>
<dbReference type="InterPro" id="IPR026906">
    <property type="entry name" value="LRR_5"/>
</dbReference>
<evidence type="ECO:0000313" key="3">
    <source>
        <dbReference type="Proteomes" id="UP000251545"/>
    </source>
</evidence>
<comment type="caution">
    <text evidence="2">The sequence shown here is derived from an EMBL/GenBank/DDBJ whole genome shotgun (WGS) entry which is preliminary data.</text>
</comment>
<name>A0A362X1A0_9FLAO</name>
<dbReference type="Gene3D" id="3.80.10.10">
    <property type="entry name" value="Ribonuclease Inhibitor"/>
    <property type="match status" value="2"/>
</dbReference>
<dbReference type="EMBL" id="PVEO01000009">
    <property type="protein sequence ID" value="PQV46609.1"/>
    <property type="molecule type" value="Genomic_DNA"/>
</dbReference>
<evidence type="ECO:0000256" key="1">
    <source>
        <dbReference type="ARBA" id="ARBA00022729"/>
    </source>
</evidence>
<accession>A0A362X1A0</accession>
<dbReference type="PANTHER" id="PTHR45661">
    <property type="entry name" value="SURFACE ANTIGEN"/>
    <property type="match status" value="1"/>
</dbReference>
<reference evidence="2 3" key="1">
    <citation type="submission" date="2018-02" db="EMBL/GenBank/DDBJ databases">
        <title>Genomic Encyclopedia of Archaeal and Bacterial Type Strains, Phase II (KMG-II): from individual species to whole genera.</title>
        <authorList>
            <person name="Goeker M."/>
        </authorList>
    </citation>
    <scope>NUCLEOTIDE SEQUENCE [LARGE SCALE GENOMIC DNA]</scope>
    <source>
        <strain evidence="2 3">DSM 21165</strain>
    </source>
</reference>
<dbReference type="InterPro" id="IPR026444">
    <property type="entry name" value="Secre_tail"/>
</dbReference>
<organism evidence="2 3">
    <name type="scientific">Jejuia pallidilutea</name>
    <dbReference type="NCBI Taxonomy" id="504487"/>
    <lineage>
        <taxon>Bacteria</taxon>
        <taxon>Pseudomonadati</taxon>
        <taxon>Bacteroidota</taxon>
        <taxon>Flavobacteriia</taxon>
        <taxon>Flavobacteriales</taxon>
        <taxon>Flavobacteriaceae</taxon>
        <taxon>Jejuia</taxon>
    </lineage>
</organism>
<gene>
    <name evidence="2" type="ORF">CLV33_109107</name>
</gene>
<dbReference type="SUPFAM" id="SSF52058">
    <property type="entry name" value="L domain-like"/>
    <property type="match status" value="1"/>
</dbReference>
<dbReference type="InterPro" id="IPR053139">
    <property type="entry name" value="Surface_bspA-like"/>
</dbReference>
<dbReference type="RefSeq" id="WP_105474470.1">
    <property type="nucleotide sequence ID" value="NZ_PVEO01000009.1"/>
</dbReference>
<keyword evidence="1" id="KW-0732">Signal</keyword>